<feature type="transmembrane region" description="Helical" evidence="8">
    <location>
        <begin position="250"/>
        <end position="272"/>
    </location>
</feature>
<keyword evidence="4" id="KW-0808">Transferase</keyword>
<evidence type="ECO:0000256" key="8">
    <source>
        <dbReference type="SAM" id="Phobius"/>
    </source>
</evidence>
<evidence type="ECO:0000313" key="10">
    <source>
        <dbReference type="EMBL" id="PIZ16682.1"/>
    </source>
</evidence>
<dbReference type="PANTHER" id="PTHR33908:SF11">
    <property type="entry name" value="MEMBRANE PROTEIN"/>
    <property type="match status" value="1"/>
</dbReference>
<keyword evidence="6 8" id="KW-1133">Transmembrane helix</keyword>
<organism evidence="10 11">
    <name type="scientific">Candidatus Desantisbacteria bacterium CG_4_10_14_0_8_um_filter_48_22</name>
    <dbReference type="NCBI Taxonomy" id="1974543"/>
    <lineage>
        <taxon>Bacteria</taxon>
        <taxon>Candidatus Desantisiibacteriota</taxon>
    </lineage>
</organism>
<dbReference type="PANTHER" id="PTHR33908">
    <property type="entry name" value="MANNOSYLTRANSFERASE YKCB-RELATED"/>
    <property type="match status" value="1"/>
</dbReference>
<dbReference type="EMBL" id="PFMR01000171">
    <property type="protein sequence ID" value="PIZ16682.1"/>
    <property type="molecule type" value="Genomic_DNA"/>
</dbReference>
<evidence type="ECO:0000256" key="1">
    <source>
        <dbReference type="ARBA" id="ARBA00004651"/>
    </source>
</evidence>
<keyword evidence="3" id="KW-0328">Glycosyltransferase</keyword>
<feature type="transmembrane region" description="Helical" evidence="8">
    <location>
        <begin position="140"/>
        <end position="159"/>
    </location>
</feature>
<evidence type="ECO:0000256" key="7">
    <source>
        <dbReference type="ARBA" id="ARBA00023136"/>
    </source>
</evidence>
<feature type="transmembrane region" description="Helical" evidence="8">
    <location>
        <begin position="202"/>
        <end position="221"/>
    </location>
</feature>
<evidence type="ECO:0000256" key="4">
    <source>
        <dbReference type="ARBA" id="ARBA00022679"/>
    </source>
</evidence>
<evidence type="ECO:0000313" key="11">
    <source>
        <dbReference type="Proteomes" id="UP000229307"/>
    </source>
</evidence>
<evidence type="ECO:0000256" key="3">
    <source>
        <dbReference type="ARBA" id="ARBA00022676"/>
    </source>
</evidence>
<sequence length="342" mass="38235">MHVIMLAILSLAVFVVVSRSLENHARRADEYIYEKTVLSFTEWLKQPEPFRRDVLDRCWNIGGEHPSVVKITSGITWMACHGRMGDLKSLRLATAINFSLLIMLVYMFARQFMGRAVSLVSGIMLLCIPAVTEFAHFAEININLSLFWVLAVLFFLKGLRGRKAWVCLSGVMAGFSLGAKVTSLIIPISIFIWLLLFSRKRLAELFIPFLITGSVAFLLSWPSLWPDPVTGLIDHARYHMDAVAAARGRIWHLAFSSFFSNVPIGMTVLFILGIIKTFADKNSSGFLCLIIIFLLLGIFSAAGIDSDGIRYFLPAIPFFCAICATGLEFIVKPVIKTNVIYV</sequence>
<dbReference type="GO" id="GO:0005886">
    <property type="term" value="C:plasma membrane"/>
    <property type="evidence" value="ECO:0007669"/>
    <property type="project" value="UniProtKB-SubCell"/>
</dbReference>
<feature type="transmembrane region" description="Helical" evidence="8">
    <location>
        <begin position="171"/>
        <end position="196"/>
    </location>
</feature>
<dbReference type="AlphaFoldDB" id="A0A2M7SAY0"/>
<keyword evidence="2" id="KW-1003">Cell membrane</keyword>
<evidence type="ECO:0000256" key="5">
    <source>
        <dbReference type="ARBA" id="ARBA00022692"/>
    </source>
</evidence>
<dbReference type="Pfam" id="PF13231">
    <property type="entry name" value="PMT_2"/>
    <property type="match status" value="1"/>
</dbReference>
<evidence type="ECO:0000256" key="6">
    <source>
        <dbReference type="ARBA" id="ARBA00022989"/>
    </source>
</evidence>
<evidence type="ECO:0000259" key="9">
    <source>
        <dbReference type="Pfam" id="PF13231"/>
    </source>
</evidence>
<dbReference type="Proteomes" id="UP000229307">
    <property type="component" value="Unassembled WGS sequence"/>
</dbReference>
<feature type="transmembrane region" description="Helical" evidence="8">
    <location>
        <begin position="284"/>
        <end position="304"/>
    </location>
</feature>
<evidence type="ECO:0000256" key="2">
    <source>
        <dbReference type="ARBA" id="ARBA00022475"/>
    </source>
</evidence>
<gene>
    <name evidence="10" type="ORF">COY52_06470</name>
</gene>
<protein>
    <recommendedName>
        <fullName evidence="9">Glycosyltransferase RgtA/B/C/D-like domain-containing protein</fullName>
    </recommendedName>
</protein>
<keyword evidence="7 8" id="KW-0472">Membrane</keyword>
<dbReference type="InterPro" id="IPR038731">
    <property type="entry name" value="RgtA/B/C-like"/>
</dbReference>
<reference evidence="11" key="1">
    <citation type="submission" date="2017-09" db="EMBL/GenBank/DDBJ databases">
        <title>Depth-based differentiation of microbial function through sediment-hosted aquifers and enrichment of novel symbionts in the deep terrestrial subsurface.</title>
        <authorList>
            <person name="Probst A.J."/>
            <person name="Ladd B."/>
            <person name="Jarett J.K."/>
            <person name="Geller-Mcgrath D.E."/>
            <person name="Sieber C.M.K."/>
            <person name="Emerson J.B."/>
            <person name="Anantharaman K."/>
            <person name="Thomas B.C."/>
            <person name="Malmstrom R."/>
            <person name="Stieglmeier M."/>
            <person name="Klingl A."/>
            <person name="Woyke T."/>
            <person name="Ryan C.M."/>
            <person name="Banfield J.F."/>
        </authorList>
    </citation>
    <scope>NUCLEOTIDE SEQUENCE [LARGE SCALE GENOMIC DNA]</scope>
</reference>
<name>A0A2M7SAY0_9BACT</name>
<accession>A0A2M7SAY0</accession>
<dbReference type="InterPro" id="IPR050297">
    <property type="entry name" value="LipidA_mod_glycosyltrf_83"/>
</dbReference>
<feature type="transmembrane region" description="Helical" evidence="8">
    <location>
        <begin position="311"/>
        <end position="331"/>
    </location>
</feature>
<keyword evidence="5 8" id="KW-0812">Transmembrane</keyword>
<dbReference type="GO" id="GO:0016763">
    <property type="term" value="F:pentosyltransferase activity"/>
    <property type="evidence" value="ECO:0007669"/>
    <property type="project" value="TreeGrafter"/>
</dbReference>
<comment type="caution">
    <text evidence="10">The sequence shown here is derived from an EMBL/GenBank/DDBJ whole genome shotgun (WGS) entry which is preliminary data.</text>
</comment>
<dbReference type="GO" id="GO:0009103">
    <property type="term" value="P:lipopolysaccharide biosynthetic process"/>
    <property type="evidence" value="ECO:0007669"/>
    <property type="project" value="UniProtKB-ARBA"/>
</dbReference>
<feature type="domain" description="Glycosyltransferase RgtA/B/C/D-like" evidence="9">
    <location>
        <begin position="87"/>
        <end position="224"/>
    </location>
</feature>
<feature type="transmembrane region" description="Helical" evidence="8">
    <location>
        <begin position="116"/>
        <end position="134"/>
    </location>
</feature>
<feature type="transmembrane region" description="Helical" evidence="8">
    <location>
        <begin position="92"/>
        <end position="109"/>
    </location>
</feature>
<proteinExistence type="predicted"/>
<comment type="subcellular location">
    <subcellularLocation>
        <location evidence="1">Cell membrane</location>
        <topology evidence="1">Multi-pass membrane protein</topology>
    </subcellularLocation>
</comment>